<proteinExistence type="predicted"/>
<feature type="transmembrane region" description="Helical" evidence="3">
    <location>
        <begin position="182"/>
        <end position="203"/>
    </location>
</feature>
<evidence type="ECO:0000313" key="5">
    <source>
        <dbReference type="EMBL" id="ATB31262.1"/>
    </source>
</evidence>
<dbReference type="PROSITE" id="PS50111">
    <property type="entry name" value="CHEMOTAXIS_TRANSDUC_2"/>
    <property type="match status" value="1"/>
</dbReference>
<evidence type="ECO:0000313" key="6">
    <source>
        <dbReference type="Proteomes" id="UP000217289"/>
    </source>
</evidence>
<dbReference type="EMBL" id="CP022163">
    <property type="protein sequence ID" value="ATB31262.1"/>
    <property type="molecule type" value="Genomic_DNA"/>
</dbReference>
<dbReference type="GO" id="GO:0016020">
    <property type="term" value="C:membrane"/>
    <property type="evidence" value="ECO:0007669"/>
    <property type="project" value="InterPro"/>
</dbReference>
<protein>
    <recommendedName>
        <fullName evidence="4">Methyl-accepting transducer domain-containing protein</fullName>
    </recommendedName>
</protein>
<keyword evidence="3" id="KW-0812">Transmembrane</keyword>
<evidence type="ECO:0000256" key="3">
    <source>
        <dbReference type="SAM" id="Phobius"/>
    </source>
</evidence>
<evidence type="ECO:0000259" key="4">
    <source>
        <dbReference type="PROSITE" id="PS50111"/>
    </source>
</evidence>
<keyword evidence="1 2" id="KW-0807">Transducer</keyword>
<dbReference type="Proteomes" id="UP000217289">
    <property type="component" value="Chromosome"/>
</dbReference>
<dbReference type="PANTHER" id="PTHR32089:SF112">
    <property type="entry name" value="LYSOZYME-LIKE PROTEIN-RELATED"/>
    <property type="match status" value="1"/>
</dbReference>
<evidence type="ECO:0000256" key="2">
    <source>
        <dbReference type="PROSITE-ProRule" id="PRU00284"/>
    </source>
</evidence>
<dbReference type="PANTHER" id="PTHR32089">
    <property type="entry name" value="METHYL-ACCEPTING CHEMOTAXIS PROTEIN MCPB"/>
    <property type="match status" value="1"/>
</dbReference>
<name>A0A250IJB8_9BACT</name>
<gene>
    <name evidence="5" type="ORF">MEBOL_004724</name>
</gene>
<dbReference type="Pfam" id="PF00015">
    <property type="entry name" value="MCPsignal"/>
    <property type="match status" value="1"/>
</dbReference>
<keyword evidence="6" id="KW-1185">Reference proteome</keyword>
<dbReference type="KEGG" id="mbd:MEBOL_004724"/>
<dbReference type="AlphaFoldDB" id="A0A250IJB8"/>
<evidence type="ECO:0000256" key="1">
    <source>
        <dbReference type="ARBA" id="ARBA00023224"/>
    </source>
</evidence>
<dbReference type="SUPFAM" id="SSF58104">
    <property type="entry name" value="Methyl-accepting chemotaxis protein (MCP) signaling domain"/>
    <property type="match status" value="1"/>
</dbReference>
<sequence length="611" mass="66481">MIQGELKRLVLKGFLEQQLSMLTALLPVVYMLSLVMGLPAEQAVHVSLINVAFNSPIFGIFIPVVLVYSVMKGALEHRPRDKPGDRLARILKAPRKIEYGVLVSYAVSCTIWAGWPTLVYGLDPVIIPQAVTCFVLLAMVVGIRLALRLERLLRPYALEEFHKHPHLRLQGQGILWPKQHWYLPYCFALLVFSALTVTGIIILKKSGTGFGALFLEVEKVAPALVGMLRERVGVILSDMVLPVVAVGGFLIGAAAWCAWEIARHQSQGTIAVQKSIESIASRKPALPEWVSTDEVGDLSIATASAFERLRTFSASLQESAMMLGGSAGRLNTTHQEQTESLSIQAAALQETQVTAQEIKQTSLVAAQKAEEVLRQAERADSIGRAGEAALEQSLTDMQGIQREVAQMAQSIRSLDEQAKQIANITTTVKSLADRSTMLALNAAIEAVRSGEHGKGFAVVAREIRSLADQSIKATHNVQNILQDLSSAIRATADRSESGSSRVLDSAKQLRAFGDNIRQLSSIVRDNVNSVRQISAAVTQQNQGIGQIFQAVNSLTEVMDQTMASLRTSDEAAEQMRHVASRVSSAVWEQDWNAEGGQRAIVPPPLPKPKAS</sequence>
<feature type="domain" description="Methyl-accepting transducer" evidence="4">
    <location>
        <begin position="319"/>
        <end position="555"/>
    </location>
</feature>
<dbReference type="GO" id="GO:0007165">
    <property type="term" value="P:signal transduction"/>
    <property type="evidence" value="ECO:0007669"/>
    <property type="project" value="UniProtKB-KW"/>
</dbReference>
<keyword evidence="3" id="KW-0472">Membrane</keyword>
<accession>A0A250IJB8</accession>
<dbReference type="Gene3D" id="1.10.287.950">
    <property type="entry name" value="Methyl-accepting chemotaxis protein"/>
    <property type="match status" value="1"/>
</dbReference>
<reference evidence="5 6" key="1">
    <citation type="submission" date="2017-06" db="EMBL/GenBank/DDBJ databases">
        <authorList>
            <person name="Kim H.J."/>
            <person name="Triplett B.A."/>
        </authorList>
    </citation>
    <scope>NUCLEOTIDE SEQUENCE [LARGE SCALE GENOMIC DNA]</scope>
    <source>
        <strain evidence="5 6">DSM 14713</strain>
    </source>
</reference>
<organism evidence="5 6">
    <name type="scientific">Melittangium boletus DSM 14713</name>
    <dbReference type="NCBI Taxonomy" id="1294270"/>
    <lineage>
        <taxon>Bacteria</taxon>
        <taxon>Pseudomonadati</taxon>
        <taxon>Myxococcota</taxon>
        <taxon>Myxococcia</taxon>
        <taxon>Myxococcales</taxon>
        <taxon>Cystobacterineae</taxon>
        <taxon>Archangiaceae</taxon>
        <taxon>Melittangium</taxon>
    </lineage>
</organism>
<feature type="transmembrane region" description="Helical" evidence="3">
    <location>
        <begin position="96"/>
        <end position="115"/>
    </location>
</feature>
<keyword evidence="3" id="KW-1133">Transmembrane helix</keyword>
<feature type="transmembrane region" description="Helical" evidence="3">
    <location>
        <begin position="21"/>
        <end position="40"/>
    </location>
</feature>
<feature type="transmembrane region" description="Helical" evidence="3">
    <location>
        <begin position="239"/>
        <end position="259"/>
    </location>
</feature>
<dbReference type="SMART" id="SM00283">
    <property type="entry name" value="MA"/>
    <property type="match status" value="1"/>
</dbReference>
<feature type="transmembrane region" description="Helical" evidence="3">
    <location>
        <begin position="52"/>
        <end position="75"/>
    </location>
</feature>
<feature type="transmembrane region" description="Helical" evidence="3">
    <location>
        <begin position="127"/>
        <end position="147"/>
    </location>
</feature>
<dbReference type="InterPro" id="IPR004089">
    <property type="entry name" value="MCPsignal_dom"/>
</dbReference>